<dbReference type="EMBL" id="GISG01170955">
    <property type="protein sequence ID" value="MBA4651638.1"/>
    <property type="molecule type" value="Transcribed_RNA"/>
</dbReference>
<dbReference type="EMBL" id="GISG01170956">
    <property type="protein sequence ID" value="MBA4651639.1"/>
    <property type="molecule type" value="Transcribed_RNA"/>
</dbReference>
<reference evidence="1" key="1">
    <citation type="journal article" date="2013" name="J. Plant Res.">
        <title>Effect of fungi and light on seed germination of three Opuntia species from semiarid lands of central Mexico.</title>
        <authorList>
            <person name="Delgado-Sanchez P."/>
            <person name="Jimenez-Bremont J.F."/>
            <person name="Guerrero-Gonzalez Mde L."/>
            <person name="Flores J."/>
        </authorList>
    </citation>
    <scope>NUCLEOTIDE SEQUENCE</scope>
    <source>
        <tissue evidence="1">Cladode</tissue>
    </source>
</reference>
<reference evidence="1" key="2">
    <citation type="submission" date="2020-07" db="EMBL/GenBank/DDBJ databases">
        <authorList>
            <person name="Vera ALvarez R."/>
            <person name="Arias-Moreno D.M."/>
            <person name="Jimenez-Jacinto V."/>
            <person name="Jimenez-Bremont J.F."/>
            <person name="Swaminathan K."/>
            <person name="Moose S.P."/>
            <person name="Guerrero-Gonzalez M.L."/>
            <person name="Marino-Ramirez L."/>
            <person name="Landsman D."/>
            <person name="Rodriguez-Kessler M."/>
            <person name="Delgado-Sanchez P."/>
        </authorList>
    </citation>
    <scope>NUCLEOTIDE SEQUENCE</scope>
    <source>
        <tissue evidence="1">Cladode</tissue>
    </source>
</reference>
<name>A0A7C8ZTX7_OPUST</name>
<accession>A0A7C8ZTX7</accession>
<organism evidence="1">
    <name type="scientific">Opuntia streptacantha</name>
    <name type="common">Prickly pear cactus</name>
    <name type="synonym">Opuntia cardona</name>
    <dbReference type="NCBI Taxonomy" id="393608"/>
    <lineage>
        <taxon>Eukaryota</taxon>
        <taxon>Viridiplantae</taxon>
        <taxon>Streptophyta</taxon>
        <taxon>Embryophyta</taxon>
        <taxon>Tracheophyta</taxon>
        <taxon>Spermatophyta</taxon>
        <taxon>Magnoliopsida</taxon>
        <taxon>eudicotyledons</taxon>
        <taxon>Gunneridae</taxon>
        <taxon>Pentapetalae</taxon>
        <taxon>Caryophyllales</taxon>
        <taxon>Cactineae</taxon>
        <taxon>Cactaceae</taxon>
        <taxon>Opuntioideae</taxon>
        <taxon>Opuntia</taxon>
    </lineage>
</organism>
<protein>
    <submittedName>
        <fullName evidence="1">Uncharacterized protein</fullName>
    </submittedName>
</protein>
<sequence length="105" mass="11762">MKKPPDPSLFPPQPPPFILTQPSLSSPATSAVFLSFLFNVKTNHHHDLATCKISSLSLPIFSQRRDCFIFSMKIGTFFEDLIPVKDRSNFFTSLPSLAAHTSRPK</sequence>
<dbReference type="AlphaFoldDB" id="A0A7C8ZTX7"/>
<proteinExistence type="predicted"/>
<evidence type="ECO:0000313" key="1">
    <source>
        <dbReference type="EMBL" id="MBA4651638.1"/>
    </source>
</evidence>